<gene>
    <name evidence="2" type="primary">PGBD4</name>
    <name evidence="2" type="ORF">T10_97</name>
</gene>
<evidence type="ECO:0000313" key="3">
    <source>
        <dbReference type="Proteomes" id="UP000054843"/>
    </source>
</evidence>
<dbReference type="AlphaFoldDB" id="A0A0V1MYS7"/>
<dbReference type="EMBL" id="JYDO01000024">
    <property type="protein sequence ID" value="KRZ76934.1"/>
    <property type="molecule type" value="Genomic_DNA"/>
</dbReference>
<dbReference type="PANTHER" id="PTHR46599">
    <property type="entry name" value="PIGGYBAC TRANSPOSABLE ELEMENT-DERIVED PROTEIN 4"/>
    <property type="match status" value="1"/>
</dbReference>
<dbReference type="Proteomes" id="UP000054843">
    <property type="component" value="Unassembled WGS sequence"/>
</dbReference>
<keyword evidence="3" id="KW-1185">Reference proteome</keyword>
<organism evidence="2 3">
    <name type="scientific">Trichinella papuae</name>
    <dbReference type="NCBI Taxonomy" id="268474"/>
    <lineage>
        <taxon>Eukaryota</taxon>
        <taxon>Metazoa</taxon>
        <taxon>Ecdysozoa</taxon>
        <taxon>Nematoda</taxon>
        <taxon>Enoplea</taxon>
        <taxon>Dorylaimia</taxon>
        <taxon>Trichinellida</taxon>
        <taxon>Trichinellidae</taxon>
        <taxon>Trichinella</taxon>
    </lineage>
</organism>
<dbReference type="OrthoDB" id="10030973at2759"/>
<comment type="caution">
    <text evidence="2">The sequence shown here is derived from an EMBL/GenBank/DDBJ whole genome shotgun (WGS) entry which is preliminary data.</text>
</comment>
<dbReference type="InterPro" id="IPR029526">
    <property type="entry name" value="PGBD"/>
</dbReference>
<name>A0A0V1MYS7_9BILA</name>
<dbReference type="Pfam" id="PF13843">
    <property type="entry name" value="DDE_Tnp_1_7"/>
    <property type="match status" value="1"/>
</dbReference>
<evidence type="ECO:0000259" key="1">
    <source>
        <dbReference type="Pfam" id="PF13843"/>
    </source>
</evidence>
<dbReference type="PANTHER" id="PTHR46599:SF6">
    <property type="entry name" value="DUAL SPECIFICITY PHOSPHATASE 26"/>
    <property type="match status" value="1"/>
</dbReference>
<proteinExistence type="predicted"/>
<dbReference type="STRING" id="268474.A0A0V1MYS7"/>
<protein>
    <submittedName>
        <fullName evidence="2">PiggyBac transposable element-derived protein 4</fullName>
    </submittedName>
</protein>
<accession>A0A0V1MYS7</accession>
<reference evidence="2 3" key="1">
    <citation type="submission" date="2015-01" db="EMBL/GenBank/DDBJ databases">
        <title>Evolution of Trichinella species and genotypes.</title>
        <authorList>
            <person name="Korhonen P.K."/>
            <person name="Edoardo P."/>
            <person name="Giuseppe L.R."/>
            <person name="Gasser R.B."/>
        </authorList>
    </citation>
    <scope>NUCLEOTIDE SEQUENCE [LARGE SCALE GENOMIC DNA]</scope>
    <source>
        <strain evidence="2">ISS1980</strain>
    </source>
</reference>
<evidence type="ECO:0000313" key="2">
    <source>
        <dbReference type="EMBL" id="KRZ76934.1"/>
    </source>
</evidence>
<sequence length="179" mass="20610">MDLAKGLKGHNVTCDNFFTSSQLAKLPMLGTMKKNKGVLPQEFSVMRNRQRYSSISAFSAEATLVSHCPKKNKNVLLMSTLHEDTTISARQDKKPEMDFTYNATKGGVDNLDKYLATWSCRNKTRWHIVMFINIIDVSAYKAYLIWSEVNETWKEGMWYKGYLFLEEFGKASIEDQVQQ</sequence>
<feature type="domain" description="PiggyBac transposable element-derived protein" evidence="1">
    <location>
        <begin position="8"/>
        <end position="143"/>
    </location>
</feature>